<dbReference type="FunFam" id="3.40.50.670:FF:000001">
    <property type="entry name" value="DNA topoisomerase 2"/>
    <property type="match status" value="1"/>
</dbReference>
<evidence type="ECO:0000256" key="2">
    <source>
        <dbReference type="ARBA" id="ARBA00001946"/>
    </source>
</evidence>
<dbReference type="GO" id="GO:0003918">
    <property type="term" value="F:DNA topoisomerase type II (double strand cut, ATP-hydrolyzing) activity"/>
    <property type="evidence" value="ECO:0007669"/>
    <property type="project" value="UniProtKB-EC"/>
</dbReference>
<dbReference type="InterPro" id="IPR050634">
    <property type="entry name" value="DNA_Topoisomerase_II"/>
</dbReference>
<reference evidence="11" key="1">
    <citation type="submission" date="2022-06" db="EMBL/GenBank/DDBJ databases">
        <title>Uncovering the hologenomic basis of an extraordinary plant invasion.</title>
        <authorList>
            <person name="Bieker V.C."/>
            <person name="Martin M.D."/>
            <person name="Gilbert T."/>
            <person name="Hodgins K."/>
            <person name="Battlay P."/>
            <person name="Petersen B."/>
            <person name="Wilson J."/>
        </authorList>
    </citation>
    <scope>NUCLEOTIDE SEQUENCE</scope>
    <source>
        <strain evidence="11">AA19_3_7</strain>
        <tissue evidence="11">Leaf</tissue>
    </source>
</reference>
<dbReference type="GO" id="GO:0003677">
    <property type="term" value="F:DNA binding"/>
    <property type="evidence" value="ECO:0007669"/>
    <property type="project" value="UniProtKB-KW"/>
</dbReference>
<dbReference type="SUPFAM" id="SSF56719">
    <property type="entry name" value="Type II DNA topoisomerase"/>
    <property type="match status" value="1"/>
</dbReference>
<comment type="similarity">
    <text evidence="3">Belongs to the type II topoisomerase family.</text>
</comment>
<dbReference type="InterPro" id="IPR031660">
    <property type="entry name" value="TOPRIM_C"/>
</dbReference>
<dbReference type="InterPro" id="IPR013760">
    <property type="entry name" value="Topo_IIA-like_dom_sf"/>
</dbReference>
<evidence type="ECO:0000313" key="12">
    <source>
        <dbReference type="Proteomes" id="UP001206925"/>
    </source>
</evidence>
<dbReference type="GO" id="GO:0005524">
    <property type="term" value="F:ATP binding"/>
    <property type="evidence" value="ECO:0007669"/>
    <property type="project" value="UniProtKB-KW"/>
</dbReference>
<proteinExistence type="inferred from homology"/>
<comment type="catalytic activity">
    <reaction evidence="1">
        <text>ATP-dependent breakage, passage and rejoining of double-stranded DNA.</text>
        <dbReference type="EC" id="5.6.2.2"/>
    </reaction>
</comment>
<dbReference type="EC" id="5.6.2.2" evidence="4"/>
<dbReference type="PROSITE" id="PS50880">
    <property type="entry name" value="TOPRIM"/>
    <property type="match status" value="1"/>
</dbReference>
<keyword evidence="12" id="KW-1185">Reference proteome</keyword>
<evidence type="ECO:0000256" key="3">
    <source>
        <dbReference type="ARBA" id="ARBA00011080"/>
    </source>
</evidence>
<dbReference type="Gene3D" id="3.30.1490.30">
    <property type="match status" value="1"/>
</dbReference>
<dbReference type="GO" id="GO:0006265">
    <property type="term" value="P:DNA topological change"/>
    <property type="evidence" value="ECO:0007669"/>
    <property type="project" value="InterPro"/>
</dbReference>
<evidence type="ECO:0000256" key="6">
    <source>
        <dbReference type="ARBA" id="ARBA00022840"/>
    </source>
</evidence>
<dbReference type="FunFam" id="3.30.1490.30:FF:000001">
    <property type="entry name" value="DNA topoisomerase 2"/>
    <property type="match status" value="1"/>
</dbReference>
<feature type="non-terminal residue" evidence="11">
    <location>
        <position position="200"/>
    </location>
</feature>
<organism evidence="11 12">
    <name type="scientific">Ambrosia artemisiifolia</name>
    <name type="common">Common ragweed</name>
    <dbReference type="NCBI Taxonomy" id="4212"/>
    <lineage>
        <taxon>Eukaryota</taxon>
        <taxon>Viridiplantae</taxon>
        <taxon>Streptophyta</taxon>
        <taxon>Embryophyta</taxon>
        <taxon>Tracheophyta</taxon>
        <taxon>Spermatophyta</taxon>
        <taxon>Magnoliopsida</taxon>
        <taxon>eudicotyledons</taxon>
        <taxon>Gunneridae</taxon>
        <taxon>Pentapetalae</taxon>
        <taxon>asterids</taxon>
        <taxon>campanulids</taxon>
        <taxon>Asterales</taxon>
        <taxon>Asteraceae</taxon>
        <taxon>Asteroideae</taxon>
        <taxon>Heliantheae alliance</taxon>
        <taxon>Heliantheae</taxon>
        <taxon>Ambrosia</taxon>
    </lineage>
</organism>
<evidence type="ECO:0000256" key="5">
    <source>
        <dbReference type="ARBA" id="ARBA00022741"/>
    </source>
</evidence>
<comment type="caution">
    <text evidence="11">The sequence shown here is derived from an EMBL/GenBank/DDBJ whole genome shotgun (WGS) entry which is preliminary data.</text>
</comment>
<evidence type="ECO:0000256" key="1">
    <source>
        <dbReference type="ARBA" id="ARBA00000185"/>
    </source>
</evidence>
<dbReference type="AlphaFoldDB" id="A0AAD5D8X0"/>
<dbReference type="EMBL" id="JAMZMK010001109">
    <property type="protein sequence ID" value="KAI7755462.1"/>
    <property type="molecule type" value="Genomic_DNA"/>
</dbReference>
<sequence length="200" mass="23052">MSGLSVVGQDYYGVFPLRGKLLNVREASPKQLQENAEIQNIKKILGLQHGKVYDNVKSLRYGHLMIMADQDHDGSHIKGLLINFLHSFWPSLLKVPEFVLEFITPIVKATNKKTKNVIAFYTMPEYEAWKENLGIRAREYKIKYYKGLGTSNGKEGAEYFADLERHKKDFIWADDEDGDAIELAFSKKKIEARKNWLRAL</sequence>
<keyword evidence="5" id="KW-0547">Nucleotide-binding</keyword>
<dbReference type="GO" id="GO:0000819">
    <property type="term" value="P:sister chromatid segregation"/>
    <property type="evidence" value="ECO:0007669"/>
    <property type="project" value="TreeGrafter"/>
</dbReference>
<dbReference type="PANTHER" id="PTHR10169:SF38">
    <property type="entry name" value="DNA TOPOISOMERASE 2"/>
    <property type="match status" value="1"/>
</dbReference>
<accession>A0AAD5D8X0</accession>
<dbReference type="Gene3D" id="3.40.50.670">
    <property type="match status" value="1"/>
</dbReference>
<evidence type="ECO:0000259" key="10">
    <source>
        <dbReference type="PROSITE" id="PS50880"/>
    </source>
</evidence>
<dbReference type="PRINTS" id="PR00418">
    <property type="entry name" value="TPI2FAMILY"/>
</dbReference>
<dbReference type="Pfam" id="PF01751">
    <property type="entry name" value="Toprim"/>
    <property type="match status" value="1"/>
</dbReference>
<dbReference type="InterPro" id="IPR006171">
    <property type="entry name" value="TOPRIM_dom"/>
</dbReference>
<dbReference type="GO" id="GO:0000712">
    <property type="term" value="P:resolution of meiotic recombination intermediates"/>
    <property type="evidence" value="ECO:0007669"/>
    <property type="project" value="TreeGrafter"/>
</dbReference>
<keyword evidence="9" id="KW-0413">Isomerase</keyword>
<dbReference type="PANTHER" id="PTHR10169">
    <property type="entry name" value="DNA TOPOISOMERASE/GYRASE"/>
    <property type="match status" value="1"/>
</dbReference>
<name>A0AAD5D8X0_AMBAR</name>
<evidence type="ECO:0000256" key="9">
    <source>
        <dbReference type="ARBA" id="ARBA00023235"/>
    </source>
</evidence>
<evidence type="ECO:0000256" key="4">
    <source>
        <dbReference type="ARBA" id="ARBA00012895"/>
    </source>
</evidence>
<keyword evidence="8" id="KW-0238">DNA-binding</keyword>
<keyword evidence="6" id="KW-0067">ATP-binding</keyword>
<dbReference type="Proteomes" id="UP001206925">
    <property type="component" value="Unassembled WGS sequence"/>
</dbReference>
<dbReference type="InterPro" id="IPR013759">
    <property type="entry name" value="Topo_IIA_B_C"/>
</dbReference>
<evidence type="ECO:0000313" key="11">
    <source>
        <dbReference type="EMBL" id="KAI7755462.1"/>
    </source>
</evidence>
<dbReference type="CDD" id="cd03365">
    <property type="entry name" value="TOPRIM_TopoIIA"/>
    <property type="match status" value="1"/>
</dbReference>
<dbReference type="SMART" id="SM00433">
    <property type="entry name" value="TOP2c"/>
    <property type="match status" value="1"/>
</dbReference>
<dbReference type="InterPro" id="IPR001241">
    <property type="entry name" value="Topo_IIA"/>
</dbReference>
<evidence type="ECO:0000256" key="8">
    <source>
        <dbReference type="ARBA" id="ARBA00023125"/>
    </source>
</evidence>
<gene>
    <name evidence="11" type="ORF">M8C21_004659</name>
</gene>
<keyword evidence="7" id="KW-0799">Topoisomerase</keyword>
<dbReference type="Pfam" id="PF16898">
    <property type="entry name" value="TOPRIM_C"/>
    <property type="match status" value="1"/>
</dbReference>
<protein>
    <recommendedName>
        <fullName evidence="4">DNA topoisomerase (ATP-hydrolyzing)</fullName>
        <ecNumber evidence="4">5.6.2.2</ecNumber>
    </recommendedName>
</protein>
<dbReference type="InterPro" id="IPR034157">
    <property type="entry name" value="TOPRIM_TopoII"/>
</dbReference>
<evidence type="ECO:0000256" key="7">
    <source>
        <dbReference type="ARBA" id="ARBA00023029"/>
    </source>
</evidence>
<dbReference type="GO" id="GO:0005634">
    <property type="term" value="C:nucleus"/>
    <property type="evidence" value="ECO:0007669"/>
    <property type="project" value="TreeGrafter"/>
</dbReference>
<comment type="cofactor">
    <cofactor evidence="2">
        <name>Mg(2+)</name>
        <dbReference type="ChEBI" id="CHEBI:18420"/>
    </cofactor>
</comment>
<feature type="domain" description="Toprim" evidence="10">
    <location>
        <begin position="1"/>
        <end position="100"/>
    </location>
</feature>